<dbReference type="EnsemblPlants" id="EMT29252">
    <property type="protein sequence ID" value="EMT29252"/>
    <property type="gene ID" value="F775_04542"/>
</dbReference>
<organism evidence="1">
    <name type="scientific">Aegilops tauschii</name>
    <name type="common">Tausch's goatgrass</name>
    <name type="synonym">Aegilops squarrosa</name>
    <dbReference type="NCBI Taxonomy" id="37682"/>
    <lineage>
        <taxon>Eukaryota</taxon>
        <taxon>Viridiplantae</taxon>
        <taxon>Streptophyta</taxon>
        <taxon>Embryophyta</taxon>
        <taxon>Tracheophyta</taxon>
        <taxon>Spermatophyta</taxon>
        <taxon>Magnoliopsida</taxon>
        <taxon>Liliopsida</taxon>
        <taxon>Poales</taxon>
        <taxon>Poaceae</taxon>
        <taxon>BOP clade</taxon>
        <taxon>Pooideae</taxon>
        <taxon>Triticodae</taxon>
        <taxon>Triticeae</taxon>
        <taxon>Triticinae</taxon>
        <taxon>Aegilops</taxon>
    </lineage>
</organism>
<accession>M8CP28</accession>
<dbReference type="Pfam" id="PF05056">
    <property type="entry name" value="DUF674"/>
    <property type="match status" value="2"/>
</dbReference>
<evidence type="ECO:0000313" key="1">
    <source>
        <dbReference type="EnsemblPlants" id="EMT29252"/>
    </source>
</evidence>
<sequence length="339" mass="36842">MSSPPAPINLAPSAPTLKLLIDKKANCVLYAEAGKEAVDFLFSLLAMPIGTVAKVLQTRSDGVGVANIYDSAEKMDTRYMHSKIVQEALLSSCRPLFLQRPITTHPAAPSMRASVHRATSYPLQYASVTAHALAPTGMAADVARDSSLYGSIIAGGGHVQGLVTYTIMDDLTITPMSNISAVVLITKLNREQKDLVLEEKSVKIGNKEALDILKASMNSNTVLTDVFLSNNNTDVSLSKNKRARTSSGIRKGNMHKIWLGEERGRKLRSNGLVGVVDSRSGEVAIRSALVDDNWEVTLAMEYTAQPTRWRGVDPYELFVMSQKNRNGQPDQEIKVLGMG</sequence>
<dbReference type="PANTHER" id="PTHR33103">
    <property type="entry name" value="OS01G0153900 PROTEIN"/>
    <property type="match status" value="1"/>
</dbReference>
<name>M8CP28_AEGTA</name>
<dbReference type="PANTHER" id="PTHR33103:SF48">
    <property type="entry name" value="DUF674 DOMAIN-CONTAINING PROTEIN"/>
    <property type="match status" value="1"/>
</dbReference>
<dbReference type="AlphaFoldDB" id="M8CP28"/>
<proteinExistence type="predicted"/>
<reference evidence="1" key="1">
    <citation type="submission" date="2015-06" db="UniProtKB">
        <authorList>
            <consortium name="EnsemblPlants"/>
        </authorList>
    </citation>
    <scope>IDENTIFICATION</scope>
</reference>
<dbReference type="InterPro" id="IPR007750">
    <property type="entry name" value="DUF674"/>
</dbReference>
<protein>
    <submittedName>
        <fullName evidence="1">Uncharacterized protein</fullName>
    </submittedName>
</protein>